<dbReference type="FunFam" id="2.30.30.40:FF:000046">
    <property type="entry name" value="Drebrin-like protein isoform B"/>
    <property type="match status" value="1"/>
</dbReference>
<evidence type="ECO:0000313" key="13">
    <source>
        <dbReference type="Proteomes" id="UP000014500"/>
    </source>
</evidence>
<evidence type="ECO:0000256" key="2">
    <source>
        <dbReference type="ARBA" id="ARBA00011039"/>
    </source>
</evidence>
<feature type="domain" description="ADF-H" evidence="11">
    <location>
        <begin position="2"/>
        <end position="150"/>
    </location>
</feature>
<reference evidence="12" key="2">
    <citation type="submission" date="2015-02" db="UniProtKB">
        <authorList>
            <consortium name="EnsemblMetazoa"/>
        </authorList>
    </citation>
    <scope>IDENTIFICATION</scope>
</reference>
<keyword evidence="3 8" id="KW-0728">SH3 domain</keyword>
<evidence type="ECO:0008006" key="14">
    <source>
        <dbReference type="Google" id="ProtNLM"/>
    </source>
</evidence>
<dbReference type="Pfam" id="PF14604">
    <property type="entry name" value="SH3_9"/>
    <property type="match status" value="1"/>
</dbReference>
<dbReference type="GO" id="GO:0014069">
    <property type="term" value="C:postsynaptic density"/>
    <property type="evidence" value="ECO:0007669"/>
    <property type="project" value="TreeGrafter"/>
</dbReference>
<evidence type="ECO:0000313" key="12">
    <source>
        <dbReference type="EnsemblMetazoa" id="SMAR013172-PA"/>
    </source>
</evidence>
<dbReference type="HOGENOM" id="CLU_013085_0_1_1"/>
<dbReference type="CDD" id="cd11281">
    <property type="entry name" value="ADF_drebrin_like"/>
    <property type="match status" value="1"/>
</dbReference>
<dbReference type="CDD" id="cd11960">
    <property type="entry name" value="SH3_Abp1_eu"/>
    <property type="match status" value="1"/>
</dbReference>
<dbReference type="STRING" id="126957.T1JH42"/>
<evidence type="ECO:0000256" key="3">
    <source>
        <dbReference type="ARBA" id="ARBA00022443"/>
    </source>
</evidence>
<keyword evidence="4" id="KW-0963">Cytoplasm</keyword>
<dbReference type="OMA" id="FKEPRGA"/>
<accession>T1JH42</accession>
<dbReference type="Pfam" id="PF00241">
    <property type="entry name" value="Cofilin_ADF"/>
    <property type="match status" value="1"/>
</dbReference>
<dbReference type="InterPro" id="IPR036028">
    <property type="entry name" value="SH3-like_dom_sf"/>
</dbReference>
<keyword evidence="6" id="KW-0009">Actin-binding</keyword>
<reference evidence="13" key="1">
    <citation type="submission" date="2011-05" db="EMBL/GenBank/DDBJ databases">
        <authorList>
            <person name="Richards S.R."/>
            <person name="Qu J."/>
            <person name="Jiang H."/>
            <person name="Jhangiani S.N."/>
            <person name="Agravi P."/>
            <person name="Goodspeed R."/>
            <person name="Gross S."/>
            <person name="Mandapat C."/>
            <person name="Jackson L."/>
            <person name="Mathew T."/>
            <person name="Pu L."/>
            <person name="Thornton R."/>
            <person name="Saada N."/>
            <person name="Wilczek-Boney K.B."/>
            <person name="Lee S."/>
            <person name="Kovar C."/>
            <person name="Wu Y."/>
            <person name="Scherer S.E."/>
            <person name="Worley K.C."/>
            <person name="Muzny D.M."/>
            <person name="Gibbs R."/>
        </authorList>
    </citation>
    <scope>NUCLEOTIDE SEQUENCE</scope>
    <source>
        <strain evidence="13">Brora</strain>
    </source>
</reference>
<evidence type="ECO:0000256" key="5">
    <source>
        <dbReference type="ARBA" id="ARBA00023054"/>
    </source>
</evidence>
<dbReference type="GO" id="GO:0030027">
    <property type="term" value="C:lamellipodium"/>
    <property type="evidence" value="ECO:0007669"/>
    <property type="project" value="TreeGrafter"/>
</dbReference>
<feature type="domain" description="SH3" evidence="10">
    <location>
        <begin position="414"/>
        <end position="473"/>
    </location>
</feature>
<dbReference type="PhylomeDB" id="T1JH42"/>
<evidence type="ECO:0000259" key="11">
    <source>
        <dbReference type="PROSITE" id="PS51263"/>
    </source>
</evidence>
<dbReference type="PANTHER" id="PTHR10829">
    <property type="entry name" value="CORTACTIN AND DREBRIN"/>
    <property type="match status" value="1"/>
</dbReference>
<dbReference type="GO" id="GO:0045773">
    <property type="term" value="P:positive regulation of axon extension"/>
    <property type="evidence" value="ECO:0007669"/>
    <property type="project" value="TreeGrafter"/>
</dbReference>
<dbReference type="GO" id="GO:0005884">
    <property type="term" value="C:actin filament"/>
    <property type="evidence" value="ECO:0007669"/>
    <property type="project" value="TreeGrafter"/>
</dbReference>
<dbReference type="SUPFAM" id="SSF55753">
    <property type="entry name" value="Actin depolymerizing proteins"/>
    <property type="match status" value="1"/>
</dbReference>
<dbReference type="GO" id="GO:0098974">
    <property type="term" value="P:postsynaptic actin cytoskeleton organization"/>
    <property type="evidence" value="ECO:0007669"/>
    <property type="project" value="TreeGrafter"/>
</dbReference>
<dbReference type="GO" id="GO:0030427">
    <property type="term" value="C:site of polarized growth"/>
    <property type="evidence" value="ECO:0007669"/>
    <property type="project" value="TreeGrafter"/>
</dbReference>
<evidence type="ECO:0000256" key="7">
    <source>
        <dbReference type="ARBA" id="ARBA00023212"/>
    </source>
</evidence>
<name>T1JH42_STRMM</name>
<dbReference type="GO" id="GO:0045211">
    <property type="term" value="C:postsynaptic membrane"/>
    <property type="evidence" value="ECO:0007669"/>
    <property type="project" value="TreeGrafter"/>
</dbReference>
<dbReference type="PRINTS" id="PR00452">
    <property type="entry name" value="SH3DOMAIN"/>
</dbReference>
<dbReference type="AlphaFoldDB" id="T1JH42"/>
<feature type="region of interest" description="Disordered" evidence="9">
    <location>
        <begin position="250"/>
        <end position="299"/>
    </location>
</feature>
<keyword evidence="13" id="KW-1185">Reference proteome</keyword>
<protein>
    <recommendedName>
        <fullName evidence="14">SH3 domain-containing protein</fullName>
    </recommendedName>
</protein>
<dbReference type="PANTHER" id="PTHR10829:SF25">
    <property type="entry name" value="DREBRIN-LIKE PROTEIN"/>
    <property type="match status" value="1"/>
</dbReference>
<dbReference type="EMBL" id="JH432222">
    <property type="status" value="NOT_ANNOTATED_CDS"/>
    <property type="molecule type" value="Genomic_DNA"/>
</dbReference>
<proteinExistence type="inferred from homology"/>
<dbReference type="Gene3D" id="2.30.30.40">
    <property type="entry name" value="SH3 Domains"/>
    <property type="match status" value="1"/>
</dbReference>
<dbReference type="EnsemblMetazoa" id="SMAR013172-RA">
    <property type="protein sequence ID" value="SMAR013172-PA"/>
    <property type="gene ID" value="SMAR013172"/>
</dbReference>
<dbReference type="eggNOG" id="KOG3655">
    <property type="taxonomic scope" value="Eukaryota"/>
</dbReference>
<dbReference type="Proteomes" id="UP000014500">
    <property type="component" value="Unassembled WGS sequence"/>
</dbReference>
<keyword evidence="5" id="KW-0175">Coiled coil</keyword>
<evidence type="ECO:0000256" key="8">
    <source>
        <dbReference type="PROSITE-ProRule" id="PRU00192"/>
    </source>
</evidence>
<dbReference type="GO" id="GO:0051015">
    <property type="term" value="F:actin filament binding"/>
    <property type="evidence" value="ECO:0007669"/>
    <property type="project" value="TreeGrafter"/>
</dbReference>
<dbReference type="GO" id="GO:0030833">
    <property type="term" value="P:regulation of actin filament polymerization"/>
    <property type="evidence" value="ECO:0007669"/>
    <property type="project" value="TreeGrafter"/>
</dbReference>
<comment type="subcellular location">
    <subcellularLocation>
        <location evidence="1">Cytoplasm</location>
        <location evidence="1">Cytoskeleton</location>
    </subcellularLocation>
</comment>
<evidence type="ECO:0000256" key="6">
    <source>
        <dbReference type="ARBA" id="ARBA00023203"/>
    </source>
</evidence>
<comment type="similarity">
    <text evidence="2">Belongs to the ABP1 family.</text>
</comment>
<evidence type="ECO:0000256" key="9">
    <source>
        <dbReference type="SAM" id="MobiDB-lite"/>
    </source>
</evidence>
<dbReference type="Gene3D" id="3.40.20.10">
    <property type="entry name" value="Severin"/>
    <property type="match status" value="1"/>
</dbReference>
<dbReference type="GO" id="GO:0048812">
    <property type="term" value="P:neuron projection morphogenesis"/>
    <property type="evidence" value="ECO:0007669"/>
    <property type="project" value="TreeGrafter"/>
</dbReference>
<dbReference type="InterPro" id="IPR001452">
    <property type="entry name" value="SH3_domain"/>
</dbReference>
<dbReference type="SMART" id="SM00326">
    <property type="entry name" value="SH3"/>
    <property type="match status" value="1"/>
</dbReference>
<evidence type="ECO:0000256" key="4">
    <source>
        <dbReference type="ARBA" id="ARBA00022490"/>
    </source>
</evidence>
<evidence type="ECO:0000259" key="10">
    <source>
        <dbReference type="PROSITE" id="PS50002"/>
    </source>
</evidence>
<dbReference type="SMART" id="SM00102">
    <property type="entry name" value="ADF"/>
    <property type="match status" value="1"/>
</dbReference>
<dbReference type="PROSITE" id="PS50002">
    <property type="entry name" value="SH3"/>
    <property type="match status" value="1"/>
</dbReference>
<dbReference type="InterPro" id="IPR002108">
    <property type="entry name" value="ADF-H"/>
</dbReference>
<organism evidence="12 13">
    <name type="scientific">Strigamia maritima</name>
    <name type="common">European centipede</name>
    <name type="synonym">Geophilus maritimus</name>
    <dbReference type="NCBI Taxonomy" id="126957"/>
    <lineage>
        <taxon>Eukaryota</taxon>
        <taxon>Metazoa</taxon>
        <taxon>Ecdysozoa</taxon>
        <taxon>Arthropoda</taxon>
        <taxon>Myriapoda</taxon>
        <taxon>Chilopoda</taxon>
        <taxon>Pleurostigmophora</taxon>
        <taxon>Geophilomorpha</taxon>
        <taxon>Linotaeniidae</taxon>
        <taxon>Strigamia</taxon>
    </lineage>
</organism>
<dbReference type="GO" id="GO:0030425">
    <property type="term" value="C:dendrite"/>
    <property type="evidence" value="ECO:0007669"/>
    <property type="project" value="TreeGrafter"/>
</dbReference>
<sequence>MAINLEKNKETLLSMWDDVVSDKTNTDWALFGYEGKSFDLKVVTKGVLKVQYKSNKIILNLFLDNGLEGLTEYFSSGKIMYAFCKVLDPNTSLAKFVLINWQGEAAPLEKKSKCANHFNDVKRFFKGAHVTINARTEDDVDGKLIIDKVAKSTASAFNFKERSKPDIDAKKPVGSVYKRIIPTAEINAVERDKFWEKEELEEKKRLEVEHKKVEDVKRKLDEERKIRELEEAQQREEMVKQRMRSISEIREAEKRNASNDPERVKWERQLQEDQQDESERRYRSESLRNQRKQEAEELIGKRNINARAIFEQNSAAGQMRGYRETNGRKTSSPEINPLPRPDVIPTTPPPDTSLPEPTVVNDLLKSGLPKRQHDSDDEKGEREWETPAVEVHSVQENAQVNIGEEFAQSVVSEGQGICARALYDYQAADETEISFDPDDIILHIDQIDVGWWQGMAPNGTYGLFPANYVELLE</sequence>
<dbReference type="InterPro" id="IPR035717">
    <property type="entry name" value="Drebrin-like_SH3"/>
</dbReference>
<feature type="compositionally biased region" description="Pro residues" evidence="9">
    <location>
        <begin position="336"/>
        <end position="352"/>
    </location>
</feature>
<feature type="region of interest" description="Disordered" evidence="9">
    <location>
        <begin position="311"/>
        <end position="356"/>
    </location>
</feature>
<evidence type="ECO:0000256" key="1">
    <source>
        <dbReference type="ARBA" id="ARBA00004245"/>
    </source>
</evidence>
<dbReference type="GO" id="GO:0030864">
    <property type="term" value="C:cortical actin cytoskeleton"/>
    <property type="evidence" value="ECO:0007669"/>
    <property type="project" value="TreeGrafter"/>
</dbReference>
<dbReference type="PROSITE" id="PS51263">
    <property type="entry name" value="ADF_H"/>
    <property type="match status" value="1"/>
</dbReference>
<dbReference type="InterPro" id="IPR029006">
    <property type="entry name" value="ADF-H/Gelsolin-like_dom_sf"/>
</dbReference>
<keyword evidence="7" id="KW-0206">Cytoskeleton</keyword>
<dbReference type="SUPFAM" id="SSF50044">
    <property type="entry name" value="SH3-domain"/>
    <property type="match status" value="1"/>
</dbReference>